<dbReference type="InterPro" id="IPR036412">
    <property type="entry name" value="HAD-like_sf"/>
</dbReference>
<dbReference type="NCBIfam" id="TIGR01509">
    <property type="entry name" value="HAD-SF-IA-v3"/>
    <property type="match status" value="1"/>
</dbReference>
<dbReference type="InterPro" id="IPR023214">
    <property type="entry name" value="HAD_sf"/>
</dbReference>
<evidence type="ECO:0000256" key="3">
    <source>
        <dbReference type="ARBA" id="ARBA00022842"/>
    </source>
</evidence>
<organism evidence="4 5">
    <name type="scientific">Noviherbaspirillum album</name>
    <dbReference type="NCBI Taxonomy" id="3080276"/>
    <lineage>
        <taxon>Bacteria</taxon>
        <taxon>Pseudomonadati</taxon>
        <taxon>Pseudomonadota</taxon>
        <taxon>Betaproteobacteria</taxon>
        <taxon>Burkholderiales</taxon>
        <taxon>Oxalobacteraceae</taxon>
        <taxon>Noviherbaspirillum</taxon>
    </lineage>
</organism>
<accession>A0ABU6J9F8</accession>
<dbReference type="EC" id="3.1.3.-" evidence="4"/>
<dbReference type="RefSeq" id="WP_326506994.1">
    <property type="nucleotide sequence ID" value="NZ_JAWIIV010000010.1"/>
</dbReference>
<dbReference type="SFLD" id="SFLDG01129">
    <property type="entry name" value="C1.5:_HAD__Beta-PGM__Phosphata"/>
    <property type="match status" value="1"/>
</dbReference>
<gene>
    <name evidence="4" type="ORF">RY831_14085</name>
</gene>
<dbReference type="GO" id="GO:0016787">
    <property type="term" value="F:hydrolase activity"/>
    <property type="evidence" value="ECO:0007669"/>
    <property type="project" value="UniProtKB-KW"/>
</dbReference>
<dbReference type="InterPro" id="IPR006439">
    <property type="entry name" value="HAD-SF_hydro_IA"/>
</dbReference>
<name>A0ABU6J9F8_9BURK</name>
<reference evidence="4 5" key="1">
    <citation type="submission" date="2023-10" db="EMBL/GenBank/DDBJ databases">
        <title>Noviherbaspirillum sp. CPCC 100848 genome assembly.</title>
        <authorList>
            <person name="Li X.Y."/>
            <person name="Fang X.M."/>
        </authorList>
    </citation>
    <scope>NUCLEOTIDE SEQUENCE [LARGE SCALE GENOMIC DNA]</scope>
    <source>
        <strain evidence="4 5">CPCC 100848</strain>
    </source>
</reference>
<dbReference type="Pfam" id="PF00702">
    <property type="entry name" value="Hydrolase"/>
    <property type="match status" value="1"/>
</dbReference>
<evidence type="ECO:0000256" key="1">
    <source>
        <dbReference type="ARBA" id="ARBA00001946"/>
    </source>
</evidence>
<comment type="caution">
    <text evidence="4">The sequence shown here is derived from an EMBL/GenBank/DDBJ whole genome shotgun (WGS) entry which is preliminary data.</text>
</comment>
<evidence type="ECO:0000313" key="4">
    <source>
        <dbReference type="EMBL" id="MEC4720286.1"/>
    </source>
</evidence>
<dbReference type="PANTHER" id="PTHR46470:SF4">
    <property type="entry name" value="5-AMINO-6-(5-PHOSPHO-D-RIBITYLAMINO)URACIL PHOSPHATASE YIGB"/>
    <property type="match status" value="1"/>
</dbReference>
<protein>
    <submittedName>
        <fullName evidence="4">HAD family hydrolase</fullName>
        <ecNumber evidence="4">3.1.3.-</ecNumber>
    </submittedName>
</protein>
<comment type="cofactor">
    <cofactor evidence="1">
        <name>Mg(2+)</name>
        <dbReference type="ChEBI" id="CHEBI:18420"/>
    </cofactor>
</comment>
<dbReference type="Gene3D" id="1.20.120.1600">
    <property type="match status" value="1"/>
</dbReference>
<dbReference type="EMBL" id="JAWIIV010000010">
    <property type="protein sequence ID" value="MEC4720286.1"/>
    <property type="molecule type" value="Genomic_DNA"/>
</dbReference>
<dbReference type="Proteomes" id="UP001352263">
    <property type="component" value="Unassembled WGS sequence"/>
</dbReference>
<evidence type="ECO:0000256" key="2">
    <source>
        <dbReference type="ARBA" id="ARBA00022801"/>
    </source>
</evidence>
<dbReference type="Gene3D" id="3.40.50.1000">
    <property type="entry name" value="HAD superfamily/HAD-like"/>
    <property type="match status" value="1"/>
</dbReference>
<dbReference type="PRINTS" id="PR00413">
    <property type="entry name" value="HADHALOGNASE"/>
</dbReference>
<dbReference type="SUPFAM" id="SSF56784">
    <property type="entry name" value="HAD-like"/>
    <property type="match status" value="1"/>
</dbReference>
<dbReference type="PANTHER" id="PTHR46470">
    <property type="entry name" value="N-ACYLNEURAMINATE-9-PHOSPHATASE"/>
    <property type="match status" value="1"/>
</dbReference>
<dbReference type="NCBIfam" id="TIGR01549">
    <property type="entry name" value="HAD-SF-IA-v1"/>
    <property type="match status" value="1"/>
</dbReference>
<dbReference type="InterPro" id="IPR051400">
    <property type="entry name" value="HAD-like_hydrolase"/>
</dbReference>
<sequence length="231" mass="25589">MSVIKAVLFDLDDTLWPIVPVIRRAENILFEWLRQNVPGVASRISIDGMRARRQALMDTDPVYQIDLRALRHVVLLEAFNEAGEDVRLVEEAMEVFSRARNEVTLFPDVVPALGRMRPKLALASVSNGVADLEAIGIAHLFDASIAAYSFGRAKPDAAIFHAACDALKIRPAEAIYVGDDPLLDVVGAQKAGLRAVWMNRHELGPSRTLPEHVRPDAICGDLIELERWIGH</sequence>
<keyword evidence="5" id="KW-1185">Reference proteome</keyword>
<proteinExistence type="predicted"/>
<dbReference type="SFLD" id="SFLDS00003">
    <property type="entry name" value="Haloacid_Dehalogenase"/>
    <property type="match status" value="1"/>
</dbReference>
<keyword evidence="3" id="KW-0460">Magnesium</keyword>
<keyword evidence="2 4" id="KW-0378">Hydrolase</keyword>
<evidence type="ECO:0000313" key="5">
    <source>
        <dbReference type="Proteomes" id="UP001352263"/>
    </source>
</evidence>